<dbReference type="Proteomes" id="UP000001307">
    <property type="component" value="Unassembled WGS sequence"/>
</dbReference>
<dbReference type="AlphaFoldDB" id="E4XLD3"/>
<proteinExistence type="predicted"/>
<organism evidence="2">
    <name type="scientific">Oikopleura dioica</name>
    <name type="common">Tunicate</name>
    <dbReference type="NCBI Taxonomy" id="34765"/>
    <lineage>
        <taxon>Eukaryota</taxon>
        <taxon>Metazoa</taxon>
        <taxon>Chordata</taxon>
        <taxon>Tunicata</taxon>
        <taxon>Appendicularia</taxon>
        <taxon>Copelata</taxon>
        <taxon>Oikopleuridae</taxon>
        <taxon>Oikopleura</taxon>
    </lineage>
</organism>
<dbReference type="EMBL" id="FN653070">
    <property type="protein sequence ID" value="CBY19676.1"/>
    <property type="molecule type" value="Genomic_DNA"/>
</dbReference>
<keyword evidence="3" id="KW-1185">Reference proteome</keyword>
<reference evidence="2" key="1">
    <citation type="journal article" date="2010" name="Science">
        <title>Plasticity of animal genome architecture unmasked by rapid evolution of a pelagic tunicate.</title>
        <authorList>
            <person name="Denoeud F."/>
            <person name="Henriet S."/>
            <person name="Mungpakdee S."/>
            <person name="Aury J.M."/>
            <person name="Da Silva C."/>
            <person name="Brinkmann H."/>
            <person name="Mikhaleva J."/>
            <person name="Olsen L.C."/>
            <person name="Jubin C."/>
            <person name="Canestro C."/>
            <person name="Bouquet J.M."/>
            <person name="Danks G."/>
            <person name="Poulain J."/>
            <person name="Campsteijn C."/>
            <person name="Adamski M."/>
            <person name="Cross I."/>
            <person name="Yadetie F."/>
            <person name="Muffato M."/>
            <person name="Louis A."/>
            <person name="Butcher S."/>
            <person name="Tsagkogeorga G."/>
            <person name="Konrad A."/>
            <person name="Singh S."/>
            <person name="Jensen M.F."/>
            <person name="Cong E.H."/>
            <person name="Eikeseth-Otteraa H."/>
            <person name="Noel B."/>
            <person name="Anthouard V."/>
            <person name="Porcel B.M."/>
            <person name="Kachouri-Lafond R."/>
            <person name="Nishino A."/>
            <person name="Ugolini M."/>
            <person name="Chourrout P."/>
            <person name="Nishida H."/>
            <person name="Aasland R."/>
            <person name="Huzurbazar S."/>
            <person name="Westhof E."/>
            <person name="Delsuc F."/>
            <person name="Lehrach H."/>
            <person name="Reinhardt R."/>
            <person name="Weissenbach J."/>
            <person name="Roy S.W."/>
            <person name="Artiguenave F."/>
            <person name="Postlethwait J.H."/>
            <person name="Manak J.R."/>
            <person name="Thompson E.M."/>
            <person name="Jaillon O."/>
            <person name="Du Pasquier L."/>
            <person name="Boudinot P."/>
            <person name="Liberles D.A."/>
            <person name="Volff J.N."/>
            <person name="Philippe H."/>
            <person name="Lenhard B."/>
            <person name="Roest Crollius H."/>
            <person name="Wincker P."/>
            <person name="Chourrout D."/>
        </authorList>
    </citation>
    <scope>NUCLEOTIDE SEQUENCE [LARGE SCALE GENOMIC DNA]</scope>
</reference>
<evidence type="ECO:0000313" key="3">
    <source>
        <dbReference type="Proteomes" id="UP000001307"/>
    </source>
</evidence>
<dbReference type="InParanoid" id="E4XLD3"/>
<accession>E4XLD3</accession>
<evidence type="ECO:0000256" key="1">
    <source>
        <dbReference type="SAM" id="MobiDB-lite"/>
    </source>
</evidence>
<protein>
    <submittedName>
        <fullName evidence="2">Uncharacterized protein</fullName>
    </submittedName>
</protein>
<gene>
    <name evidence="2" type="ORF">GSOID_T00014518001</name>
</gene>
<evidence type="ECO:0000313" key="2">
    <source>
        <dbReference type="EMBL" id="CBY19676.1"/>
    </source>
</evidence>
<sequence>MVFNWQYAAVTSFRLSSLIKKVMKLFAAFAAMASANTIIYQFCGFDLDETYGTQDMDLNYVLTKRKTWENRDPEKIQKKPRGPSHWRDVVRVECGAANRKKGQSRPQNEKPLGGYPDKKLAPMIKCTRKGPNGTQKLKPNSRRYAQSKIAMWYEEAC</sequence>
<dbReference type="OrthoDB" id="10356097at2759"/>
<feature type="region of interest" description="Disordered" evidence="1">
    <location>
        <begin position="96"/>
        <end position="141"/>
    </location>
</feature>
<name>E4XLD3_OIKDI</name>